<reference evidence="1 2" key="1">
    <citation type="submission" date="2021-06" db="EMBL/GenBank/DDBJ databases">
        <title>Caerostris darwini draft genome.</title>
        <authorList>
            <person name="Kono N."/>
            <person name="Arakawa K."/>
        </authorList>
    </citation>
    <scope>NUCLEOTIDE SEQUENCE [LARGE SCALE GENOMIC DNA]</scope>
</reference>
<organism evidence="1 2">
    <name type="scientific">Caerostris darwini</name>
    <dbReference type="NCBI Taxonomy" id="1538125"/>
    <lineage>
        <taxon>Eukaryota</taxon>
        <taxon>Metazoa</taxon>
        <taxon>Ecdysozoa</taxon>
        <taxon>Arthropoda</taxon>
        <taxon>Chelicerata</taxon>
        <taxon>Arachnida</taxon>
        <taxon>Araneae</taxon>
        <taxon>Araneomorphae</taxon>
        <taxon>Entelegynae</taxon>
        <taxon>Araneoidea</taxon>
        <taxon>Araneidae</taxon>
        <taxon>Caerostris</taxon>
    </lineage>
</organism>
<proteinExistence type="predicted"/>
<name>A0AAV4X0B3_9ARAC</name>
<keyword evidence="2" id="KW-1185">Reference proteome</keyword>
<evidence type="ECO:0000313" key="1">
    <source>
        <dbReference type="EMBL" id="GIY87526.1"/>
    </source>
</evidence>
<gene>
    <name evidence="1" type="ORF">CDAR_262431</name>
</gene>
<protein>
    <submittedName>
        <fullName evidence="1">Uncharacterized protein</fullName>
    </submittedName>
</protein>
<evidence type="ECO:0000313" key="2">
    <source>
        <dbReference type="Proteomes" id="UP001054837"/>
    </source>
</evidence>
<accession>A0AAV4X0B3</accession>
<dbReference type="AlphaFoldDB" id="A0AAV4X0B3"/>
<dbReference type="Proteomes" id="UP001054837">
    <property type="component" value="Unassembled WGS sequence"/>
</dbReference>
<comment type="caution">
    <text evidence="1">The sequence shown here is derived from an EMBL/GenBank/DDBJ whole genome shotgun (WGS) entry which is preliminary data.</text>
</comment>
<dbReference type="EMBL" id="BPLQ01015350">
    <property type="protein sequence ID" value="GIY87526.1"/>
    <property type="molecule type" value="Genomic_DNA"/>
</dbReference>
<sequence length="103" mass="11774">MTHIKSYSTVFRISYFTKHTEATSCPFPPINRSCKRSPSGRKHEQTDFCTVEMPIEAFLLENKSEPSSSVKTIRSALFSSHLFCNLGRKSDDYPREATDFGFI</sequence>